<dbReference type="Proteomes" id="UP001634394">
    <property type="component" value="Unassembled WGS sequence"/>
</dbReference>
<sequence length="162" mass="18794">MERYKHNFVDKHNKLVSQILITVDGGGDERPRNKITQFCLVLIRYLLDLDKYKCQIHTAENRALSQGGVISSKHVYQDEFDDAGVKDAIQQIQGVPYSKDKLDAHSPADTEKWVLNPNHEWKVKKFLEMDTIEHRQLNNFLVKPSGERGYSKRCYISVPLHD</sequence>
<keyword evidence="2" id="KW-1185">Reference proteome</keyword>
<dbReference type="EMBL" id="JBJQND010000011">
    <property type="protein sequence ID" value="KAL3862803.1"/>
    <property type="molecule type" value="Genomic_DNA"/>
</dbReference>
<proteinExistence type="predicted"/>
<protein>
    <submittedName>
        <fullName evidence="1">Uncharacterized protein</fullName>
    </submittedName>
</protein>
<organism evidence="1 2">
    <name type="scientific">Sinanodonta woodiana</name>
    <name type="common">Chinese pond mussel</name>
    <name type="synonym">Anodonta woodiana</name>
    <dbReference type="NCBI Taxonomy" id="1069815"/>
    <lineage>
        <taxon>Eukaryota</taxon>
        <taxon>Metazoa</taxon>
        <taxon>Spiralia</taxon>
        <taxon>Lophotrochozoa</taxon>
        <taxon>Mollusca</taxon>
        <taxon>Bivalvia</taxon>
        <taxon>Autobranchia</taxon>
        <taxon>Heteroconchia</taxon>
        <taxon>Palaeoheterodonta</taxon>
        <taxon>Unionida</taxon>
        <taxon>Unionoidea</taxon>
        <taxon>Unionidae</taxon>
        <taxon>Unioninae</taxon>
        <taxon>Sinanodonta</taxon>
    </lineage>
</organism>
<comment type="caution">
    <text evidence="1">The sequence shown here is derived from an EMBL/GenBank/DDBJ whole genome shotgun (WGS) entry which is preliminary data.</text>
</comment>
<reference evidence="1 2" key="1">
    <citation type="submission" date="2024-11" db="EMBL/GenBank/DDBJ databases">
        <title>Chromosome-level genome assembly of the freshwater bivalve Anodonta woodiana.</title>
        <authorList>
            <person name="Chen X."/>
        </authorList>
    </citation>
    <scope>NUCLEOTIDE SEQUENCE [LARGE SCALE GENOMIC DNA]</scope>
    <source>
        <strain evidence="1">MN2024</strain>
        <tissue evidence="1">Gills</tissue>
    </source>
</reference>
<gene>
    <name evidence="1" type="ORF">ACJMK2_008749</name>
</gene>
<evidence type="ECO:0000313" key="1">
    <source>
        <dbReference type="EMBL" id="KAL3862803.1"/>
    </source>
</evidence>
<dbReference type="AlphaFoldDB" id="A0ABD3VP35"/>
<evidence type="ECO:0000313" key="2">
    <source>
        <dbReference type="Proteomes" id="UP001634394"/>
    </source>
</evidence>
<accession>A0ABD3VP35</accession>
<name>A0ABD3VP35_SINWO</name>